<evidence type="ECO:0000256" key="16">
    <source>
        <dbReference type="ARBA" id="ARBA00048914"/>
    </source>
</evidence>
<keyword evidence="10" id="KW-0521">NADP</keyword>
<feature type="domain" description="FAD-binding PCMH-type" evidence="18">
    <location>
        <begin position="39"/>
        <end position="263"/>
    </location>
</feature>
<evidence type="ECO:0000256" key="6">
    <source>
        <dbReference type="ARBA" id="ARBA00022490"/>
    </source>
</evidence>
<dbReference type="EC" id="1.3.1.98" evidence="5"/>
<reference evidence="19" key="1">
    <citation type="submission" date="2020-05" db="EMBL/GenBank/DDBJ databases">
        <authorList>
            <person name="Chiriac C."/>
            <person name="Salcher M."/>
            <person name="Ghai R."/>
            <person name="Kavagutti S V."/>
        </authorList>
    </citation>
    <scope>NUCLEOTIDE SEQUENCE</scope>
</reference>
<evidence type="ECO:0000256" key="13">
    <source>
        <dbReference type="ARBA" id="ARBA00023002"/>
    </source>
</evidence>
<evidence type="ECO:0000256" key="4">
    <source>
        <dbReference type="ARBA" id="ARBA00004752"/>
    </source>
</evidence>
<dbReference type="GO" id="GO:0008360">
    <property type="term" value="P:regulation of cell shape"/>
    <property type="evidence" value="ECO:0007669"/>
    <property type="project" value="UniProtKB-KW"/>
</dbReference>
<evidence type="ECO:0000256" key="15">
    <source>
        <dbReference type="ARBA" id="ARBA00023316"/>
    </source>
</evidence>
<dbReference type="InterPro" id="IPR006094">
    <property type="entry name" value="Oxid_FAD_bind_N"/>
</dbReference>
<keyword evidence="6" id="KW-0963">Cytoplasm</keyword>
<keyword evidence="13" id="KW-0560">Oxidoreductase</keyword>
<comment type="function">
    <text evidence="2">Cell wall formation.</text>
</comment>
<dbReference type="Gene3D" id="3.30.465.10">
    <property type="match status" value="1"/>
</dbReference>
<dbReference type="UniPathway" id="UPA00219"/>
<evidence type="ECO:0000256" key="5">
    <source>
        <dbReference type="ARBA" id="ARBA00012518"/>
    </source>
</evidence>
<dbReference type="AlphaFoldDB" id="A0A6J6CL97"/>
<dbReference type="Gene3D" id="3.90.78.10">
    <property type="entry name" value="UDP-N-acetylenolpyruvoylglucosamine reductase, C-terminal domain"/>
    <property type="match status" value="1"/>
</dbReference>
<dbReference type="SUPFAM" id="SSF56176">
    <property type="entry name" value="FAD-binding/transporter-associated domain-like"/>
    <property type="match status" value="1"/>
</dbReference>
<dbReference type="InterPro" id="IPR016169">
    <property type="entry name" value="FAD-bd_PCMH_sub2"/>
</dbReference>
<evidence type="ECO:0000313" key="19">
    <source>
        <dbReference type="EMBL" id="CAB4552282.1"/>
    </source>
</evidence>
<evidence type="ECO:0000256" key="8">
    <source>
        <dbReference type="ARBA" id="ARBA00022630"/>
    </source>
</evidence>
<dbReference type="PANTHER" id="PTHR21071:SF4">
    <property type="entry name" value="UDP-N-ACETYLENOLPYRUVOYLGLUCOSAMINE REDUCTASE"/>
    <property type="match status" value="1"/>
</dbReference>
<keyword evidence="11" id="KW-0133">Cell shape</keyword>
<dbReference type="InterPro" id="IPR016166">
    <property type="entry name" value="FAD-bd_PCMH"/>
</dbReference>
<comment type="cofactor">
    <cofactor evidence="1">
        <name>FAD</name>
        <dbReference type="ChEBI" id="CHEBI:57692"/>
    </cofactor>
</comment>
<evidence type="ECO:0000256" key="1">
    <source>
        <dbReference type="ARBA" id="ARBA00001974"/>
    </source>
</evidence>
<evidence type="ECO:0000256" key="11">
    <source>
        <dbReference type="ARBA" id="ARBA00022960"/>
    </source>
</evidence>
<dbReference type="Pfam" id="PF01565">
    <property type="entry name" value="FAD_binding_4"/>
    <property type="match status" value="1"/>
</dbReference>
<sequence>MTIREPHAAPAHPLDQPLAFLGDRLRVAEPLASLCTYRVGGAAARFVTVQNESELSEIASALEQAGAFDAEGTNEQLSIHVIGRGSNLLVADAGLPGLVLQLGEGFAQTEILESGILESGVLEPDRLGADQHGHSSHPKSRVLRAGAMASLPVVARKSVAAGLTGFEWAVGVPGSIGGAVRMNAGGHGADMAASLRGVHVLDLESGENRWMAKADLELGYRHSCITATQVVINAELILLEGQQDLSEQRLSEIVSWRREHQPGGHNAGSVFRNPAGDSAGRLIDAANCRGLRVGSAEVSTKHANFIQTDSGGSADDVLEVMLQVVAQVRKHSGVQLQAETVLLGFSDDDRSALLGPSTAPTAVVDEQSGTAP</sequence>
<dbReference type="GO" id="GO:0008762">
    <property type="term" value="F:UDP-N-acetylmuramate dehydrogenase activity"/>
    <property type="evidence" value="ECO:0007669"/>
    <property type="project" value="UniProtKB-EC"/>
</dbReference>
<dbReference type="GO" id="GO:0005829">
    <property type="term" value="C:cytosol"/>
    <property type="evidence" value="ECO:0007669"/>
    <property type="project" value="TreeGrafter"/>
</dbReference>
<keyword evidence="12" id="KW-0573">Peptidoglycan synthesis</keyword>
<dbReference type="InterPro" id="IPR036318">
    <property type="entry name" value="FAD-bd_PCMH-like_sf"/>
</dbReference>
<evidence type="ECO:0000256" key="3">
    <source>
        <dbReference type="ARBA" id="ARBA00004496"/>
    </source>
</evidence>
<dbReference type="Pfam" id="PF02873">
    <property type="entry name" value="MurB_C"/>
    <property type="match status" value="1"/>
</dbReference>
<organism evidence="19">
    <name type="scientific">freshwater metagenome</name>
    <dbReference type="NCBI Taxonomy" id="449393"/>
    <lineage>
        <taxon>unclassified sequences</taxon>
        <taxon>metagenomes</taxon>
        <taxon>ecological metagenomes</taxon>
    </lineage>
</organism>
<dbReference type="PANTHER" id="PTHR21071">
    <property type="entry name" value="UDP-N-ACETYLENOLPYRUVOYLGLUCOSAMINE REDUCTASE"/>
    <property type="match status" value="1"/>
</dbReference>
<dbReference type="GO" id="GO:0009252">
    <property type="term" value="P:peptidoglycan biosynthetic process"/>
    <property type="evidence" value="ECO:0007669"/>
    <property type="project" value="UniProtKB-UniPathway"/>
</dbReference>
<keyword evidence="7" id="KW-0132">Cell division</keyword>
<dbReference type="EMBL" id="CAEZSF010000213">
    <property type="protein sequence ID" value="CAB4552282.1"/>
    <property type="molecule type" value="Genomic_DNA"/>
</dbReference>
<name>A0A6J6CL97_9ZZZZ</name>
<keyword evidence="8" id="KW-0285">Flavoprotein</keyword>
<dbReference type="InterPro" id="IPR011601">
    <property type="entry name" value="MurB_C"/>
</dbReference>
<dbReference type="SUPFAM" id="SSF56194">
    <property type="entry name" value="Uridine diphospho-N-Acetylenolpyruvylglucosamine reductase, MurB, C-terminal domain"/>
    <property type="match status" value="1"/>
</dbReference>
<evidence type="ECO:0000256" key="7">
    <source>
        <dbReference type="ARBA" id="ARBA00022618"/>
    </source>
</evidence>
<comment type="pathway">
    <text evidence="4">Cell wall biogenesis; peptidoglycan biosynthesis.</text>
</comment>
<evidence type="ECO:0000256" key="14">
    <source>
        <dbReference type="ARBA" id="ARBA00023306"/>
    </source>
</evidence>
<protein>
    <recommendedName>
        <fullName evidence="5">UDP-N-acetylmuramate dehydrogenase</fullName>
        <ecNumber evidence="5">1.3.1.98</ecNumber>
    </recommendedName>
</protein>
<comment type="subcellular location">
    <subcellularLocation>
        <location evidence="3">Cytoplasm</location>
    </subcellularLocation>
</comment>
<keyword evidence="15" id="KW-0961">Cell wall biogenesis/degradation</keyword>
<accession>A0A6J6CL97</accession>
<evidence type="ECO:0000256" key="12">
    <source>
        <dbReference type="ARBA" id="ARBA00022984"/>
    </source>
</evidence>
<comment type="catalytic activity">
    <reaction evidence="16">
        <text>UDP-N-acetyl-alpha-D-muramate + NADP(+) = UDP-N-acetyl-3-O-(1-carboxyvinyl)-alpha-D-glucosamine + NADPH + H(+)</text>
        <dbReference type="Rhea" id="RHEA:12248"/>
        <dbReference type="ChEBI" id="CHEBI:15378"/>
        <dbReference type="ChEBI" id="CHEBI:57783"/>
        <dbReference type="ChEBI" id="CHEBI:58349"/>
        <dbReference type="ChEBI" id="CHEBI:68483"/>
        <dbReference type="ChEBI" id="CHEBI:70757"/>
        <dbReference type="EC" id="1.3.1.98"/>
    </reaction>
</comment>
<dbReference type="GO" id="GO:0071949">
    <property type="term" value="F:FAD binding"/>
    <property type="evidence" value="ECO:0007669"/>
    <property type="project" value="InterPro"/>
</dbReference>
<dbReference type="InterPro" id="IPR036635">
    <property type="entry name" value="MurB_C_sf"/>
</dbReference>
<keyword evidence="9" id="KW-0274">FAD</keyword>
<dbReference type="InterPro" id="IPR003170">
    <property type="entry name" value="MurB"/>
</dbReference>
<evidence type="ECO:0000259" key="18">
    <source>
        <dbReference type="PROSITE" id="PS51387"/>
    </source>
</evidence>
<dbReference type="GO" id="GO:0051301">
    <property type="term" value="P:cell division"/>
    <property type="evidence" value="ECO:0007669"/>
    <property type="project" value="UniProtKB-KW"/>
</dbReference>
<evidence type="ECO:0000256" key="10">
    <source>
        <dbReference type="ARBA" id="ARBA00022857"/>
    </source>
</evidence>
<dbReference type="PROSITE" id="PS51387">
    <property type="entry name" value="FAD_PCMH"/>
    <property type="match status" value="1"/>
</dbReference>
<gene>
    <name evidence="19" type="ORF">UFOPK1358_01702</name>
</gene>
<proteinExistence type="inferred from homology"/>
<dbReference type="Gene3D" id="3.30.43.10">
    <property type="entry name" value="Uridine Diphospho-n-acetylenolpyruvylglucosamine Reductase, domain 2"/>
    <property type="match status" value="1"/>
</dbReference>
<evidence type="ECO:0000256" key="2">
    <source>
        <dbReference type="ARBA" id="ARBA00003921"/>
    </source>
</evidence>
<evidence type="ECO:0000256" key="17">
    <source>
        <dbReference type="SAM" id="MobiDB-lite"/>
    </source>
</evidence>
<feature type="region of interest" description="Disordered" evidence="17">
    <location>
        <begin position="353"/>
        <end position="372"/>
    </location>
</feature>
<dbReference type="HAMAP" id="MF_00037">
    <property type="entry name" value="MurB"/>
    <property type="match status" value="1"/>
</dbReference>
<dbReference type="InterPro" id="IPR016167">
    <property type="entry name" value="FAD-bd_PCMH_sub1"/>
</dbReference>
<keyword evidence="14" id="KW-0131">Cell cycle</keyword>
<evidence type="ECO:0000256" key="9">
    <source>
        <dbReference type="ARBA" id="ARBA00022827"/>
    </source>
</evidence>
<dbReference type="GO" id="GO:0071555">
    <property type="term" value="P:cell wall organization"/>
    <property type="evidence" value="ECO:0007669"/>
    <property type="project" value="UniProtKB-KW"/>
</dbReference>